<reference evidence="1 2" key="1">
    <citation type="submission" date="2019-02" db="EMBL/GenBank/DDBJ databases">
        <title>Deep-cultivation of Planctomycetes and their phenomic and genomic characterization uncovers novel biology.</title>
        <authorList>
            <person name="Wiegand S."/>
            <person name="Jogler M."/>
            <person name="Boedeker C."/>
            <person name="Pinto D."/>
            <person name="Vollmers J."/>
            <person name="Rivas-Marin E."/>
            <person name="Kohn T."/>
            <person name="Peeters S.H."/>
            <person name="Heuer A."/>
            <person name="Rast P."/>
            <person name="Oberbeckmann S."/>
            <person name="Bunk B."/>
            <person name="Jeske O."/>
            <person name="Meyerdierks A."/>
            <person name="Storesund J.E."/>
            <person name="Kallscheuer N."/>
            <person name="Luecker S."/>
            <person name="Lage O.M."/>
            <person name="Pohl T."/>
            <person name="Merkel B.J."/>
            <person name="Hornburger P."/>
            <person name="Mueller R.-W."/>
            <person name="Bruemmer F."/>
            <person name="Labrenz M."/>
            <person name="Spormann A.M."/>
            <person name="Op den Camp H."/>
            <person name="Overmann J."/>
            <person name="Amann R."/>
            <person name="Jetten M.S.M."/>
            <person name="Mascher T."/>
            <person name="Medema M.H."/>
            <person name="Devos D.P."/>
            <person name="Kaster A.-K."/>
            <person name="Ovreas L."/>
            <person name="Rohde M."/>
            <person name="Galperin M.Y."/>
            <person name="Jogler C."/>
        </authorList>
    </citation>
    <scope>NUCLEOTIDE SEQUENCE [LARGE SCALE GENOMIC DNA]</scope>
    <source>
        <strain evidence="1 2">I41</strain>
    </source>
</reference>
<accession>A0A517TX63</accession>
<dbReference type="Proteomes" id="UP000317909">
    <property type="component" value="Chromosome"/>
</dbReference>
<dbReference type="AlphaFoldDB" id="A0A517TX63"/>
<proteinExistence type="predicted"/>
<evidence type="ECO:0000313" key="1">
    <source>
        <dbReference type="EMBL" id="QDT72959.1"/>
    </source>
</evidence>
<evidence type="ECO:0000313" key="2">
    <source>
        <dbReference type="Proteomes" id="UP000317909"/>
    </source>
</evidence>
<dbReference type="KEGG" id="llh:I41_21460"/>
<dbReference type="RefSeq" id="WP_145432470.1">
    <property type="nucleotide sequence ID" value="NZ_CP036339.1"/>
</dbReference>
<gene>
    <name evidence="1" type="ORF">I41_21460</name>
</gene>
<dbReference type="EMBL" id="CP036339">
    <property type="protein sequence ID" value="QDT72959.1"/>
    <property type="molecule type" value="Genomic_DNA"/>
</dbReference>
<name>A0A517TX63_9BACT</name>
<protein>
    <submittedName>
        <fullName evidence="1">Uncharacterized protein</fullName>
    </submittedName>
</protein>
<keyword evidence="2" id="KW-1185">Reference proteome</keyword>
<dbReference type="OrthoDB" id="301673at2"/>
<sequence length="99" mass="11256">MLVVMTLLALFFGYHLNWIRQRRAAIATGEVVPTFNLKQSSFPPVAPGLLGIFGERGYNEFTVHYRDPIHREGELKRVKKLFPEAEAVFATPMPTRSLP</sequence>
<organism evidence="1 2">
    <name type="scientific">Lacipirellula limnantheis</name>
    <dbReference type="NCBI Taxonomy" id="2528024"/>
    <lineage>
        <taxon>Bacteria</taxon>
        <taxon>Pseudomonadati</taxon>
        <taxon>Planctomycetota</taxon>
        <taxon>Planctomycetia</taxon>
        <taxon>Pirellulales</taxon>
        <taxon>Lacipirellulaceae</taxon>
        <taxon>Lacipirellula</taxon>
    </lineage>
</organism>